<evidence type="ECO:0000313" key="3">
    <source>
        <dbReference type="EMBL" id="CAF9910489.1"/>
    </source>
</evidence>
<dbReference type="SUPFAM" id="SSF52540">
    <property type="entry name" value="P-loop containing nucleoside triphosphate hydrolases"/>
    <property type="match status" value="1"/>
</dbReference>
<sequence>MDGLSVAASIMAVLDLTAKVIKYAKEAKDASAERDRLLKDVINIKGSLHSLQSHVEISDPNEPWMRAVQDLTKPGGPLEVYKAALEHLLEKLSPPHIDGKRTLVKRLGSSLLWPFQAGEVSEILATIERQQKLFDLAISLDSMALTRAIHADAQDSKRIHRVMTSDLQQARSEIHQILEESRTETEIKVLESLSTMRPREQHADISLRRAPNTCEWVRETRTFMDWLLGFGSSNVIWCSGIPGSGKTFVTSMVIDHLGSIANEQDMVTAYVYCDYKAHQKQPDQAPLSIAGALLRHFMSIEKRLPSRLVDLYHQNMRDGSALQMSTLEDLLVDYCRSRSTYIVIDALDESGLPDVRRTFLRLLKRLESTKSRLFFTTRPGQKDIEKYLKGRPCIPIKATASDIIRFLNGRIDERMKEEEELKDLLSEELREDIISTLVQRSCGM</sequence>
<protein>
    <recommendedName>
        <fullName evidence="2">Nephrocystin 3-like N-terminal domain-containing protein</fullName>
    </recommendedName>
</protein>
<dbReference type="OrthoDB" id="448455at2759"/>
<evidence type="ECO:0000256" key="1">
    <source>
        <dbReference type="ARBA" id="ARBA00022737"/>
    </source>
</evidence>
<dbReference type="Gene3D" id="3.40.50.300">
    <property type="entry name" value="P-loop containing nucleotide triphosphate hydrolases"/>
    <property type="match status" value="1"/>
</dbReference>
<keyword evidence="1" id="KW-0677">Repeat</keyword>
<accession>A0A8H3EPW5</accession>
<dbReference type="AlphaFoldDB" id="A0A8H3EPW5"/>
<comment type="caution">
    <text evidence="3">The sequence shown here is derived from an EMBL/GenBank/DDBJ whole genome shotgun (WGS) entry which is preliminary data.</text>
</comment>
<dbReference type="InterPro" id="IPR027417">
    <property type="entry name" value="P-loop_NTPase"/>
</dbReference>
<dbReference type="PANTHER" id="PTHR10039">
    <property type="entry name" value="AMELOGENIN"/>
    <property type="match status" value="1"/>
</dbReference>
<dbReference type="EMBL" id="CAJPDT010000007">
    <property type="protein sequence ID" value="CAF9910489.1"/>
    <property type="molecule type" value="Genomic_DNA"/>
</dbReference>
<evidence type="ECO:0000259" key="2">
    <source>
        <dbReference type="Pfam" id="PF24883"/>
    </source>
</evidence>
<dbReference type="Proteomes" id="UP000664534">
    <property type="component" value="Unassembled WGS sequence"/>
</dbReference>
<dbReference type="PANTHER" id="PTHR10039:SF15">
    <property type="entry name" value="NACHT DOMAIN-CONTAINING PROTEIN"/>
    <property type="match status" value="1"/>
</dbReference>
<gene>
    <name evidence="3" type="ORF">IMSHALPRED_009211</name>
</gene>
<keyword evidence="4" id="KW-1185">Reference proteome</keyword>
<proteinExistence type="predicted"/>
<reference evidence="3" key="1">
    <citation type="submission" date="2021-03" db="EMBL/GenBank/DDBJ databases">
        <authorList>
            <person name="Tagirdzhanova G."/>
        </authorList>
    </citation>
    <scope>NUCLEOTIDE SEQUENCE</scope>
</reference>
<feature type="domain" description="Nephrocystin 3-like N-terminal" evidence="2">
    <location>
        <begin position="212"/>
        <end position="378"/>
    </location>
</feature>
<dbReference type="Pfam" id="PF24883">
    <property type="entry name" value="NPHP3_N"/>
    <property type="match status" value="1"/>
</dbReference>
<dbReference type="InterPro" id="IPR056884">
    <property type="entry name" value="NPHP3-like_N"/>
</dbReference>
<evidence type="ECO:0000313" key="4">
    <source>
        <dbReference type="Proteomes" id="UP000664534"/>
    </source>
</evidence>
<organism evidence="3 4">
    <name type="scientific">Imshaugia aleurites</name>
    <dbReference type="NCBI Taxonomy" id="172621"/>
    <lineage>
        <taxon>Eukaryota</taxon>
        <taxon>Fungi</taxon>
        <taxon>Dikarya</taxon>
        <taxon>Ascomycota</taxon>
        <taxon>Pezizomycotina</taxon>
        <taxon>Lecanoromycetes</taxon>
        <taxon>OSLEUM clade</taxon>
        <taxon>Lecanoromycetidae</taxon>
        <taxon>Lecanorales</taxon>
        <taxon>Lecanorineae</taxon>
        <taxon>Parmeliaceae</taxon>
        <taxon>Imshaugia</taxon>
    </lineage>
</organism>
<name>A0A8H3EPW5_9LECA</name>